<evidence type="ECO:0000259" key="1">
    <source>
        <dbReference type="Pfam" id="PF26154"/>
    </source>
</evidence>
<protein>
    <recommendedName>
        <fullName evidence="1">DUF8042 domain-containing protein</fullName>
    </recommendedName>
</protein>
<organism evidence="2 3">
    <name type="scientific">Texcoconibacillus texcoconensis</name>
    <dbReference type="NCBI Taxonomy" id="1095777"/>
    <lineage>
        <taxon>Bacteria</taxon>
        <taxon>Bacillati</taxon>
        <taxon>Bacillota</taxon>
        <taxon>Bacilli</taxon>
        <taxon>Bacillales</taxon>
        <taxon>Bacillaceae</taxon>
        <taxon>Texcoconibacillus</taxon>
    </lineage>
</organism>
<gene>
    <name evidence="2" type="ORF">HNQ41_001596</name>
</gene>
<comment type="caution">
    <text evidence="2">The sequence shown here is derived from an EMBL/GenBank/DDBJ whole genome shotgun (WGS) entry which is preliminary data.</text>
</comment>
<dbReference type="EMBL" id="JACHHB010000006">
    <property type="protein sequence ID" value="MBB5173409.1"/>
    <property type="molecule type" value="Genomic_DNA"/>
</dbReference>
<dbReference type="Proteomes" id="UP000551878">
    <property type="component" value="Unassembled WGS sequence"/>
</dbReference>
<dbReference type="InterPro" id="IPR058355">
    <property type="entry name" value="DUF8042"/>
</dbReference>
<proteinExistence type="predicted"/>
<dbReference type="AlphaFoldDB" id="A0A840QPX9"/>
<dbReference type="Pfam" id="PF26154">
    <property type="entry name" value="DUF8042"/>
    <property type="match status" value="1"/>
</dbReference>
<keyword evidence="3" id="KW-1185">Reference proteome</keyword>
<accession>A0A840QPX9</accession>
<sequence length="126" mass="14840">MSTERLSKAQQRFITNYKQMLDEVEAAVRYAGECYINNDHDIGDRLVRDILKGLQPFNTQNMTMLSIFSNDDIAMEVLRKFQDAVNKGITIEETFPGERDKMYFVHETFVPLLQKWKQIVEHVYTE</sequence>
<dbReference type="RefSeq" id="WP_184663858.1">
    <property type="nucleotide sequence ID" value="NZ_JACHHB010000006.1"/>
</dbReference>
<feature type="domain" description="DUF8042" evidence="1">
    <location>
        <begin position="8"/>
        <end position="124"/>
    </location>
</feature>
<evidence type="ECO:0000313" key="3">
    <source>
        <dbReference type="Proteomes" id="UP000551878"/>
    </source>
</evidence>
<evidence type="ECO:0000313" key="2">
    <source>
        <dbReference type="EMBL" id="MBB5173409.1"/>
    </source>
</evidence>
<reference evidence="2 3" key="1">
    <citation type="submission" date="2020-08" db="EMBL/GenBank/DDBJ databases">
        <title>Genomic Encyclopedia of Type Strains, Phase IV (KMG-IV): sequencing the most valuable type-strain genomes for metagenomic binning, comparative biology and taxonomic classification.</title>
        <authorList>
            <person name="Goeker M."/>
        </authorList>
    </citation>
    <scope>NUCLEOTIDE SEQUENCE [LARGE SCALE GENOMIC DNA]</scope>
    <source>
        <strain evidence="2 3">DSM 24696</strain>
    </source>
</reference>
<name>A0A840QPX9_9BACI</name>